<dbReference type="InterPro" id="IPR018485">
    <property type="entry name" value="FGGY_C"/>
</dbReference>
<proteinExistence type="inferred from homology"/>
<protein>
    <submittedName>
        <fullName evidence="7">FGGY-family carbohydrate kinase</fullName>
        <ecNumber evidence="7">2.7.1.-</ecNumber>
    </submittedName>
</protein>
<dbReference type="PANTHER" id="PTHR43095:SF5">
    <property type="entry name" value="XYLULOSE KINASE"/>
    <property type="match status" value="1"/>
</dbReference>
<evidence type="ECO:0000259" key="5">
    <source>
        <dbReference type="Pfam" id="PF00370"/>
    </source>
</evidence>
<dbReference type="PIRSF" id="PIRSF000538">
    <property type="entry name" value="GlpK"/>
    <property type="match status" value="1"/>
</dbReference>
<dbReference type="InterPro" id="IPR018483">
    <property type="entry name" value="Carb_kinase_FGGY_CS"/>
</dbReference>
<organism evidence="7 8">
    <name type="scientific">Roseibium algae</name>
    <dbReference type="NCBI Taxonomy" id="3123038"/>
    <lineage>
        <taxon>Bacteria</taxon>
        <taxon>Pseudomonadati</taxon>
        <taxon>Pseudomonadota</taxon>
        <taxon>Alphaproteobacteria</taxon>
        <taxon>Hyphomicrobiales</taxon>
        <taxon>Stappiaceae</taxon>
        <taxon>Roseibium</taxon>
    </lineage>
</organism>
<feature type="domain" description="Carbohydrate kinase FGGY C-terminal" evidence="6">
    <location>
        <begin position="284"/>
        <end position="442"/>
    </location>
</feature>
<keyword evidence="2 4" id="KW-0808">Transferase</keyword>
<gene>
    <name evidence="7" type="ORF">V6575_06415</name>
</gene>
<dbReference type="SUPFAM" id="SSF53067">
    <property type="entry name" value="Actin-like ATPase domain"/>
    <property type="match status" value="2"/>
</dbReference>
<dbReference type="InterPro" id="IPR043129">
    <property type="entry name" value="ATPase_NBD"/>
</dbReference>
<accession>A0ABU8TIQ0</accession>
<evidence type="ECO:0000256" key="3">
    <source>
        <dbReference type="ARBA" id="ARBA00022777"/>
    </source>
</evidence>
<reference evidence="7 8" key="1">
    <citation type="submission" date="2024-02" db="EMBL/GenBank/DDBJ databases">
        <title>Roseibium algae sp. nov., isolated from marine alga (Grateloupia sp.), showing potential in myo-inositol conversion.</title>
        <authorList>
            <person name="Wang Y."/>
        </authorList>
    </citation>
    <scope>NUCLEOTIDE SEQUENCE [LARGE SCALE GENOMIC DNA]</scope>
    <source>
        <strain evidence="7 8">H3510</strain>
    </source>
</reference>
<name>A0ABU8TIQ0_9HYPH</name>
<evidence type="ECO:0000256" key="2">
    <source>
        <dbReference type="ARBA" id="ARBA00022679"/>
    </source>
</evidence>
<dbReference type="InterPro" id="IPR018484">
    <property type="entry name" value="FGGY_N"/>
</dbReference>
<dbReference type="PANTHER" id="PTHR43095">
    <property type="entry name" value="SUGAR KINASE"/>
    <property type="match status" value="1"/>
</dbReference>
<dbReference type="Pfam" id="PF02782">
    <property type="entry name" value="FGGY_C"/>
    <property type="match status" value="1"/>
</dbReference>
<evidence type="ECO:0000256" key="1">
    <source>
        <dbReference type="ARBA" id="ARBA00009156"/>
    </source>
</evidence>
<dbReference type="Proteomes" id="UP001385499">
    <property type="component" value="Unassembled WGS sequence"/>
</dbReference>
<evidence type="ECO:0000256" key="4">
    <source>
        <dbReference type="RuleBase" id="RU003733"/>
    </source>
</evidence>
<dbReference type="EMBL" id="JBAKIA010000004">
    <property type="protein sequence ID" value="MEJ8473713.1"/>
    <property type="molecule type" value="Genomic_DNA"/>
</dbReference>
<dbReference type="PROSITE" id="PS00445">
    <property type="entry name" value="FGGY_KINASES_2"/>
    <property type="match status" value="1"/>
</dbReference>
<dbReference type="Pfam" id="PF00370">
    <property type="entry name" value="FGGY_N"/>
    <property type="match status" value="1"/>
</dbReference>
<dbReference type="Gene3D" id="3.30.420.40">
    <property type="match status" value="2"/>
</dbReference>
<comment type="similarity">
    <text evidence="1 4">Belongs to the FGGY kinase family.</text>
</comment>
<evidence type="ECO:0000313" key="7">
    <source>
        <dbReference type="EMBL" id="MEJ8473713.1"/>
    </source>
</evidence>
<keyword evidence="3 4" id="KW-0418">Kinase</keyword>
<dbReference type="InterPro" id="IPR050406">
    <property type="entry name" value="FGGY_Carb_Kinase"/>
</dbReference>
<dbReference type="CDD" id="cd07804">
    <property type="entry name" value="ASKHA_NBD_FGGY_RrXK-like"/>
    <property type="match status" value="1"/>
</dbReference>
<dbReference type="GO" id="GO:0016301">
    <property type="term" value="F:kinase activity"/>
    <property type="evidence" value="ECO:0007669"/>
    <property type="project" value="UniProtKB-KW"/>
</dbReference>
<comment type="caution">
    <text evidence="7">The sequence shown here is derived from an EMBL/GenBank/DDBJ whole genome shotgun (WGS) entry which is preliminary data.</text>
</comment>
<evidence type="ECO:0000313" key="8">
    <source>
        <dbReference type="Proteomes" id="UP001385499"/>
    </source>
</evidence>
<evidence type="ECO:0000259" key="6">
    <source>
        <dbReference type="Pfam" id="PF02782"/>
    </source>
</evidence>
<dbReference type="InterPro" id="IPR000577">
    <property type="entry name" value="Carb_kinase_FGGY"/>
</dbReference>
<sequence length="496" mass="52719">MPIVIGLDIGTTSTVAVAMAPSGETLAWASRPSKLSSSQPGFAEADPAEWWLNAQAVLRETTGALLDVSELAGICVTGMLPAVVLLDKNRNVLRPSIQQSDARCGREVEELQAEVDEVTFLRRTGQGITQQLVAPKLRWIAKHEPDLFAQISHVLGSYDFINMQLTGNLTVERNWALEAGFIDLETHDVDSGLVSLSGLQSSVLPSLIAAHEVAGHVTPEVSQATGLPPGLPVFGGAADHIASALAAGLTNAGDVLLKFGGAGDIIAIADKPEPDYRLFLDYHLIPGLYAPNGCMASSGSLLRWLAAMIGGSQDDTSLKLLDGEAASIPAGSDGVRALPYFLGEKTPIHDPMARGTVTGLSLSHSRAHVWRAVLEAVACGFRHHLEVLEETDRPPTRLLASDGGSRSRVWMQIVADICGQPVHGLADAYGSSVGAAWVALVAVGLASWGDVSKATAIGEVYQPSDEGKAMGDIIYSDYRELYDALKDYFSRERRND</sequence>
<dbReference type="RefSeq" id="WP_340273375.1">
    <property type="nucleotide sequence ID" value="NZ_JBAKIA010000004.1"/>
</dbReference>
<feature type="domain" description="Carbohydrate kinase FGGY N-terminal" evidence="5">
    <location>
        <begin position="3"/>
        <end position="245"/>
    </location>
</feature>
<keyword evidence="8" id="KW-1185">Reference proteome</keyword>
<dbReference type="EC" id="2.7.1.-" evidence="7"/>